<dbReference type="PANTHER" id="PTHR22761:SF18">
    <property type="entry name" value="SORTING PROTEIN SNF7 FAMILY PROTEIN, PUTATIVE (AFU_ORTHOLOGUE AFUA_2G16692)-RELATED"/>
    <property type="match status" value="1"/>
</dbReference>
<dbReference type="GO" id="GO:0009898">
    <property type="term" value="C:cytoplasmic side of plasma membrane"/>
    <property type="evidence" value="ECO:0007669"/>
    <property type="project" value="TreeGrafter"/>
</dbReference>
<proteinExistence type="predicted"/>
<dbReference type="Gene3D" id="6.10.140.1230">
    <property type="match status" value="1"/>
</dbReference>
<dbReference type="OrthoDB" id="10250120at2759"/>
<dbReference type="GeneID" id="39578539"/>
<dbReference type="PANTHER" id="PTHR22761">
    <property type="entry name" value="CHARGED MULTIVESICULAR BODY PROTEIN"/>
    <property type="match status" value="1"/>
</dbReference>
<feature type="region of interest" description="Disordered" evidence="1">
    <location>
        <begin position="421"/>
        <end position="465"/>
    </location>
</feature>
<dbReference type="GO" id="GO:0032511">
    <property type="term" value="P:late endosome to vacuole transport via multivesicular body sorting pathway"/>
    <property type="evidence" value="ECO:0007669"/>
    <property type="project" value="TreeGrafter"/>
</dbReference>
<dbReference type="GO" id="GO:0005771">
    <property type="term" value="C:multivesicular body"/>
    <property type="evidence" value="ECO:0007669"/>
    <property type="project" value="TreeGrafter"/>
</dbReference>
<evidence type="ECO:0000313" key="3">
    <source>
        <dbReference type="Proteomes" id="UP000272025"/>
    </source>
</evidence>
<feature type="compositionally biased region" description="Basic and acidic residues" evidence="1">
    <location>
        <begin position="444"/>
        <end position="456"/>
    </location>
</feature>
<organism evidence="2 3">
    <name type="scientific">Sodiomyces alkalinus (strain CBS 110278 / VKM F-3762 / F11)</name>
    <name type="common">Alkaliphilic filamentous fungus</name>
    <dbReference type="NCBI Taxonomy" id="1314773"/>
    <lineage>
        <taxon>Eukaryota</taxon>
        <taxon>Fungi</taxon>
        <taxon>Dikarya</taxon>
        <taxon>Ascomycota</taxon>
        <taxon>Pezizomycotina</taxon>
        <taxon>Sordariomycetes</taxon>
        <taxon>Hypocreomycetidae</taxon>
        <taxon>Glomerellales</taxon>
        <taxon>Plectosphaerellaceae</taxon>
        <taxon>Sodiomyces</taxon>
    </lineage>
</organism>
<protein>
    <recommendedName>
        <fullName evidence="4">Snf7-domain-containing protein</fullName>
    </recommendedName>
</protein>
<feature type="compositionally biased region" description="Basic and acidic residues" evidence="1">
    <location>
        <begin position="421"/>
        <end position="435"/>
    </location>
</feature>
<dbReference type="STRING" id="1314773.A0A3N2Q510"/>
<dbReference type="GO" id="GO:0006900">
    <property type="term" value="P:vesicle budding from membrane"/>
    <property type="evidence" value="ECO:0007669"/>
    <property type="project" value="TreeGrafter"/>
</dbReference>
<evidence type="ECO:0008006" key="4">
    <source>
        <dbReference type="Google" id="ProtNLM"/>
    </source>
</evidence>
<evidence type="ECO:0000256" key="1">
    <source>
        <dbReference type="SAM" id="MobiDB-lite"/>
    </source>
</evidence>
<dbReference type="EMBL" id="ML119051">
    <property type="protein sequence ID" value="ROT41851.1"/>
    <property type="molecule type" value="Genomic_DNA"/>
</dbReference>
<evidence type="ECO:0000313" key="2">
    <source>
        <dbReference type="EMBL" id="ROT41851.1"/>
    </source>
</evidence>
<dbReference type="RefSeq" id="XP_028469657.1">
    <property type="nucleotide sequence ID" value="XM_028610061.1"/>
</dbReference>
<name>A0A3N2Q510_SODAK</name>
<keyword evidence="3" id="KW-1185">Reference proteome</keyword>
<sequence length="482" mass="52372">MGELADYLAQNDPSFRRARLPALYSDFRTQKVLNPDGYSANVTAWHSALARLAWDGQISALPTAASSSSPSSSQRLVLDCDPKLPAKLESRQFGRPLALGTVIRDSVDNGALFPLQDFLGRQGSIYHTGGGWSNVPWRAAAWAVRQLGFGAPSTTREDTIPKGHFVILANVEKAAVAIAENIAARRSDSRFERTFNRRDFAREMLAQQQQHSVLAPPSLSGTDTDVLLRFLERDKGLIASDGRTVRIRGGADATEEPTITAEDEAVAELRTLMADLRHQTALLGARVDELTAEAKAAVAAGRGSSHATALGLLRRKRAAEEALKRRGAALGQLEDVAGKLEQARDQAQMVRVMESSAGALAALNREVGGVARVEGAVEALREQVAETDEVARILEEEAASSVEAVDEAEVDAELRAMELAEQEREAEEMQKRLDEAGIVPVDTAGKERERESERQKLRPVTPTTEAAERLMEMALEEKPQQA</sequence>
<reference evidence="2 3" key="1">
    <citation type="journal article" date="2018" name="Mol. Ecol.">
        <title>The obligate alkalophilic soda-lake fungus Sodiomyces alkalinus has shifted to a protein diet.</title>
        <authorList>
            <person name="Grum-Grzhimaylo A.A."/>
            <person name="Falkoski D.L."/>
            <person name="van den Heuvel J."/>
            <person name="Valero-Jimenez C.A."/>
            <person name="Min B."/>
            <person name="Choi I.G."/>
            <person name="Lipzen A."/>
            <person name="Daum C.G."/>
            <person name="Aanen D.K."/>
            <person name="Tsang A."/>
            <person name="Henrissat B."/>
            <person name="Bilanenko E.N."/>
            <person name="de Vries R.P."/>
            <person name="van Kan J.A.L."/>
            <person name="Grigoriev I.V."/>
            <person name="Debets A.J.M."/>
        </authorList>
    </citation>
    <scope>NUCLEOTIDE SEQUENCE [LARGE SCALE GENOMIC DNA]</scope>
    <source>
        <strain evidence="2 3">F11</strain>
    </source>
</reference>
<dbReference type="Pfam" id="PF03357">
    <property type="entry name" value="Snf7"/>
    <property type="match status" value="1"/>
</dbReference>
<dbReference type="Proteomes" id="UP000272025">
    <property type="component" value="Unassembled WGS sequence"/>
</dbReference>
<dbReference type="AlphaFoldDB" id="A0A3N2Q510"/>
<gene>
    <name evidence="2" type="ORF">SODALDRAFT_326038</name>
</gene>
<accession>A0A3N2Q510</accession>
<dbReference type="GO" id="GO:0000815">
    <property type="term" value="C:ESCRT III complex"/>
    <property type="evidence" value="ECO:0007669"/>
    <property type="project" value="TreeGrafter"/>
</dbReference>
<dbReference type="InterPro" id="IPR005024">
    <property type="entry name" value="Snf7_fam"/>
</dbReference>